<dbReference type="InterPro" id="IPR042099">
    <property type="entry name" value="ANL_N_sf"/>
</dbReference>
<dbReference type="GO" id="GO:0044550">
    <property type="term" value="P:secondary metabolite biosynthetic process"/>
    <property type="evidence" value="ECO:0007669"/>
    <property type="project" value="TreeGrafter"/>
</dbReference>
<dbReference type="InterPro" id="IPR036736">
    <property type="entry name" value="ACP-like_sf"/>
</dbReference>
<dbReference type="GO" id="GO:0031177">
    <property type="term" value="F:phosphopantetheine binding"/>
    <property type="evidence" value="ECO:0007669"/>
    <property type="project" value="TreeGrafter"/>
</dbReference>
<dbReference type="PANTHER" id="PTHR45527">
    <property type="entry name" value="NONRIBOSOMAL PEPTIDE SYNTHETASE"/>
    <property type="match status" value="1"/>
</dbReference>
<accession>A0A444JRD1</accession>
<sequence>MMMTNLLNTLAERHIEIWQEAGQLKFRAPKGAMDEALKQALRQNKPALIEQLQTNEKKEVIKGVVHNQSERFLPFEITPIQQAYLVGRSEALNLGGVAAHSYVELEHPTASLEATELALNEVVLRHDMLRTIISNDGYQKVLQEVPFYTISCRDLREASSEEVDKALQDIRLEMESQIRPAEQWPLFDIKATLHKHGLRLHTSIDLMTLDAWSCQLLFREWFSLIDKHTLSAAPDVTFRDYLQYVHGEAFSSRRSEAKRYWDSVLETLPSAPKLPAAVHDQNKAGFHRLRGEVDAVYWQAFKQRCRKYNVTPSTALMTLFAVTLSRWSANEALTLNVTLFNRHPVHEQVQQILGEFTNNTLVDFDDMTLPFIEQVRLVQDKLLERIEYSLVDGVDLLRQLARMNQNYSGALMPVVFTSLLMGEESTNFESLGWQEVYGLSQTPQVTFDHQLREENGKLLFNWDISRQALNVTATEVMLEQYLRCLKKLAWEDDTWSEPPVRTLHADQEVPRRITHCFDEHFSTEAHTLHQPVIDNMLRFKNRVAVIDGNGDHLTYKELSKWCCVLAKQMQQKGVALGDRVLVMLPKGAGQVAAVVACHMIGAVYVPVSVDTPPERYKNIIGQAKPVLALHCDTGSVANTCQLATMTIGPFREQESEIEAGAVTYDGLHSAYIIFTSGSTGVPKGVEMEHGAVRNTLDDMAERFGAAPEDRTFALSALNFDLSVYDIFMPLLSGGSVLFPEEGSERNPEHWYQKLHQSQVTIWNSVPALLDMLVTWCENQSLQLPASLRLVLLSGDWAPLSLPQRIKAIAPNARVVVLGGATEAAIWSNWQSADHVPSHWASIPYGQPLSHQYYRVLDKYMSDRPDWVEGDLYIGGAGLAKSYWGDEEKTAAAFVMLGQERLYKTGDRARFWQDGTLEFLGRNDHQVKISGHRIELGEIEQVLQSHLAVERAVVEVQKNAGQSVLISYVVARSSLALDTKILKEYVAKFLPYYMVPHNFVVLPALPLSVNGKVDRRALPAVEFKQVHTHCDSSPSQRVLKNILCETMKLGDLHPEDNFFEAGATSVTLVAAHGKLQKALQREFPVTWLFTYSCLRALDEELNNKKAPAARQRRAKGQSFTF</sequence>
<dbReference type="SUPFAM" id="SSF56801">
    <property type="entry name" value="Acetyl-CoA synthetase-like"/>
    <property type="match status" value="1"/>
</dbReference>
<keyword evidence="7" id="KW-1185">Reference proteome</keyword>
<dbReference type="InterPro" id="IPR000873">
    <property type="entry name" value="AMP-dep_synth/lig_dom"/>
</dbReference>
<evidence type="ECO:0000259" key="5">
    <source>
        <dbReference type="PROSITE" id="PS50075"/>
    </source>
</evidence>
<evidence type="ECO:0000313" key="6">
    <source>
        <dbReference type="EMBL" id="RWX55664.1"/>
    </source>
</evidence>
<dbReference type="Gene3D" id="1.10.1200.10">
    <property type="entry name" value="ACP-like"/>
    <property type="match status" value="1"/>
</dbReference>
<dbReference type="InterPro" id="IPR009081">
    <property type="entry name" value="PP-bd_ACP"/>
</dbReference>
<dbReference type="InterPro" id="IPR057737">
    <property type="entry name" value="Condensation_MtbB-like"/>
</dbReference>
<evidence type="ECO:0000256" key="4">
    <source>
        <dbReference type="ARBA" id="ARBA00022598"/>
    </source>
</evidence>
<evidence type="ECO:0000256" key="3">
    <source>
        <dbReference type="ARBA" id="ARBA00022553"/>
    </source>
</evidence>
<comment type="pathway">
    <text evidence="1">Siderophore biosynthesis.</text>
</comment>
<dbReference type="CDD" id="cd19535">
    <property type="entry name" value="Cyc_NRPS"/>
    <property type="match status" value="1"/>
</dbReference>
<dbReference type="AlphaFoldDB" id="A0A444JRD1"/>
<dbReference type="PROSITE" id="PS00455">
    <property type="entry name" value="AMP_BINDING"/>
    <property type="match status" value="1"/>
</dbReference>
<dbReference type="Pfam" id="PF00668">
    <property type="entry name" value="Condensation"/>
    <property type="match status" value="1"/>
</dbReference>
<protein>
    <submittedName>
        <fullName evidence="6">Amino acid adenylation domain-containing protein</fullName>
    </submittedName>
</protein>
<dbReference type="Pfam" id="PF00550">
    <property type="entry name" value="PP-binding"/>
    <property type="match status" value="1"/>
</dbReference>
<dbReference type="InterPro" id="IPR020845">
    <property type="entry name" value="AMP-binding_CS"/>
</dbReference>
<dbReference type="Gene3D" id="3.30.559.10">
    <property type="entry name" value="Chloramphenicol acetyltransferase-like domain"/>
    <property type="match status" value="1"/>
</dbReference>
<dbReference type="FunFam" id="3.30.300.30:FF:000010">
    <property type="entry name" value="Enterobactin synthetase component F"/>
    <property type="match status" value="1"/>
</dbReference>
<keyword evidence="2" id="KW-0596">Phosphopantetheine</keyword>
<dbReference type="Pfam" id="PF18563">
    <property type="entry name" value="TubC_N"/>
    <property type="match status" value="1"/>
</dbReference>
<proteinExistence type="predicted"/>
<name>A0A444JRD1_9GAMM</name>
<dbReference type="InterPro" id="IPR045851">
    <property type="entry name" value="AMP-bd_C_sf"/>
</dbReference>
<evidence type="ECO:0000313" key="7">
    <source>
        <dbReference type="Proteomes" id="UP000287563"/>
    </source>
</evidence>
<dbReference type="GO" id="GO:0005737">
    <property type="term" value="C:cytoplasm"/>
    <property type="evidence" value="ECO:0007669"/>
    <property type="project" value="TreeGrafter"/>
</dbReference>
<dbReference type="Gene3D" id="3.30.300.30">
    <property type="match status" value="1"/>
</dbReference>
<dbReference type="EMBL" id="RJLM01000003">
    <property type="protein sequence ID" value="RWX55664.1"/>
    <property type="molecule type" value="Genomic_DNA"/>
</dbReference>
<feature type="domain" description="Carrier" evidence="5">
    <location>
        <begin position="1029"/>
        <end position="1104"/>
    </location>
</feature>
<dbReference type="GO" id="GO:0016874">
    <property type="term" value="F:ligase activity"/>
    <property type="evidence" value="ECO:0007669"/>
    <property type="project" value="UniProtKB-KW"/>
</dbReference>
<dbReference type="Pfam" id="PF00501">
    <property type="entry name" value="AMP-binding"/>
    <property type="match status" value="1"/>
</dbReference>
<dbReference type="FunFam" id="3.30.559.10:FF:000023">
    <property type="entry name" value="Non-ribosomal peptide synthetase"/>
    <property type="match status" value="1"/>
</dbReference>
<organism evidence="6 7">
    <name type="scientific">Photobacterium chitinilyticum</name>
    <dbReference type="NCBI Taxonomy" id="2485123"/>
    <lineage>
        <taxon>Bacteria</taxon>
        <taxon>Pseudomonadati</taxon>
        <taxon>Pseudomonadota</taxon>
        <taxon>Gammaproteobacteria</taxon>
        <taxon>Vibrionales</taxon>
        <taxon>Vibrionaceae</taxon>
        <taxon>Photobacterium</taxon>
    </lineage>
</organism>
<dbReference type="SUPFAM" id="SSF52777">
    <property type="entry name" value="CoA-dependent acyltransferases"/>
    <property type="match status" value="2"/>
</dbReference>
<dbReference type="Gene3D" id="3.40.50.12780">
    <property type="entry name" value="N-terminal domain of ligase-like"/>
    <property type="match status" value="1"/>
</dbReference>
<evidence type="ECO:0000256" key="2">
    <source>
        <dbReference type="ARBA" id="ARBA00022450"/>
    </source>
</evidence>
<dbReference type="SUPFAM" id="SSF47336">
    <property type="entry name" value="ACP-like"/>
    <property type="match status" value="1"/>
</dbReference>
<gene>
    <name evidence="6" type="ORF">EDI28_09950</name>
</gene>
<dbReference type="PROSITE" id="PS50075">
    <property type="entry name" value="CARRIER"/>
    <property type="match status" value="1"/>
</dbReference>
<dbReference type="RefSeq" id="WP_128783688.1">
    <property type="nucleotide sequence ID" value="NZ_RJLM01000003.1"/>
</dbReference>
<dbReference type="Pfam" id="PF13193">
    <property type="entry name" value="AMP-binding_C"/>
    <property type="match status" value="1"/>
</dbReference>
<dbReference type="InterPro" id="IPR025110">
    <property type="entry name" value="AMP-bd_C"/>
</dbReference>
<dbReference type="InterPro" id="IPR001242">
    <property type="entry name" value="Condensation_dom"/>
</dbReference>
<dbReference type="OrthoDB" id="9757559at2"/>
<dbReference type="Gene3D" id="3.30.559.30">
    <property type="entry name" value="Nonribosomal peptide synthetase, condensation domain"/>
    <property type="match status" value="1"/>
</dbReference>
<dbReference type="GO" id="GO:0043041">
    <property type="term" value="P:amino acid activation for nonribosomal peptide biosynthetic process"/>
    <property type="evidence" value="ECO:0007669"/>
    <property type="project" value="TreeGrafter"/>
</dbReference>
<dbReference type="InterPro" id="IPR044894">
    <property type="entry name" value="TubC_N_sf"/>
</dbReference>
<keyword evidence="3" id="KW-0597">Phosphoprotein</keyword>
<comment type="caution">
    <text evidence="6">The sequence shown here is derived from an EMBL/GenBank/DDBJ whole genome shotgun (WGS) entry which is preliminary data.</text>
</comment>
<evidence type="ECO:0000256" key="1">
    <source>
        <dbReference type="ARBA" id="ARBA00004924"/>
    </source>
</evidence>
<dbReference type="InterPro" id="IPR023213">
    <property type="entry name" value="CAT-like_dom_sf"/>
</dbReference>
<dbReference type="InterPro" id="IPR041464">
    <property type="entry name" value="TubC_N"/>
</dbReference>
<keyword evidence="4" id="KW-0436">Ligase</keyword>
<reference evidence="6 7" key="1">
    <citation type="submission" date="2018-11" db="EMBL/GenBank/DDBJ databases">
        <title>Photobacterium sp. BEI247 sp. nov., a marine bacterium isolated from Yongle Blue Hole in the South China Sea.</title>
        <authorList>
            <person name="Wang X."/>
        </authorList>
    </citation>
    <scope>NUCLEOTIDE SEQUENCE [LARGE SCALE GENOMIC DNA]</scope>
    <source>
        <strain evidence="7">BEI247</strain>
    </source>
</reference>
<dbReference type="Proteomes" id="UP000287563">
    <property type="component" value="Unassembled WGS sequence"/>
</dbReference>
<dbReference type="InterPro" id="IPR010071">
    <property type="entry name" value="AA_adenyl_dom"/>
</dbReference>
<dbReference type="PANTHER" id="PTHR45527:SF10">
    <property type="entry name" value="PYOCHELIN SYNTHASE PCHF"/>
    <property type="match status" value="1"/>
</dbReference>
<dbReference type="Gene3D" id="1.10.10.1830">
    <property type="entry name" value="Non-ribosomal peptide synthase, adenylation domain"/>
    <property type="match status" value="1"/>
</dbReference>
<dbReference type="NCBIfam" id="TIGR01733">
    <property type="entry name" value="AA-adenyl-dom"/>
    <property type="match status" value="1"/>
</dbReference>
<dbReference type="CDD" id="cd12114">
    <property type="entry name" value="A_NRPS_TlmIV_like"/>
    <property type="match status" value="1"/>
</dbReference>